<feature type="transmembrane region" description="Helical" evidence="6">
    <location>
        <begin position="32"/>
        <end position="52"/>
    </location>
</feature>
<keyword evidence="9" id="KW-1185">Reference proteome</keyword>
<feature type="transmembrane region" description="Helical" evidence="6">
    <location>
        <begin position="142"/>
        <end position="160"/>
    </location>
</feature>
<evidence type="ECO:0000256" key="3">
    <source>
        <dbReference type="ARBA" id="ARBA00022692"/>
    </source>
</evidence>
<evidence type="ECO:0000313" key="8">
    <source>
        <dbReference type="EMBL" id="QLG89736.1"/>
    </source>
</evidence>
<keyword evidence="2" id="KW-1003">Cell membrane</keyword>
<dbReference type="GO" id="GO:0005886">
    <property type="term" value="C:plasma membrane"/>
    <property type="evidence" value="ECO:0007669"/>
    <property type="project" value="UniProtKB-SubCell"/>
</dbReference>
<dbReference type="InterPro" id="IPR051791">
    <property type="entry name" value="Pra-immunoreactive"/>
</dbReference>
<reference evidence="8 9" key="1">
    <citation type="submission" date="2020-07" db="EMBL/GenBank/DDBJ databases">
        <title>Complete genome sequence of Chitinibacter sp. 2T18.</title>
        <authorList>
            <person name="Bae J.-W."/>
            <person name="Choi J.-W."/>
        </authorList>
    </citation>
    <scope>NUCLEOTIDE SEQUENCE [LARGE SCALE GENOMIC DNA]</scope>
    <source>
        <strain evidence="8 9">2T18</strain>
    </source>
</reference>
<keyword evidence="5 6" id="KW-0472">Membrane</keyword>
<comment type="subcellular location">
    <subcellularLocation>
        <location evidence="1">Cell membrane</location>
        <topology evidence="1">Multi-pass membrane protein</topology>
    </subcellularLocation>
</comment>
<dbReference type="AlphaFoldDB" id="A0A7H9BMW1"/>
<evidence type="ECO:0000256" key="4">
    <source>
        <dbReference type="ARBA" id="ARBA00022989"/>
    </source>
</evidence>
<accession>A0A7H9BMW1</accession>
<name>A0A7H9BMW1_9NEIS</name>
<keyword evidence="4 6" id="KW-1133">Transmembrane helix</keyword>
<sequence length="183" mass="20741">MKSNQSAASVIEKHEQNAAWGRRFVAFLYEGLLLAAVLLIAVGIFQGLIQLFAGISPEAFSGLVWVRVLSGVWLLAVCFAYFGWCWTRGQTLAMMTWRMRIAPRAGQLSWGMAAVRFAIASVFYLPLLPLWVLAIYHPEAKLWAWLGTVWFFVPWLFACFDADKQLLQDRIAKTRIANSKPKK</sequence>
<dbReference type="PANTHER" id="PTHR36115">
    <property type="entry name" value="PROLINE-RICH ANTIGEN HOMOLOG-RELATED"/>
    <property type="match status" value="1"/>
</dbReference>
<dbReference type="RefSeq" id="WP_179356754.1">
    <property type="nucleotide sequence ID" value="NZ_CP058627.1"/>
</dbReference>
<evidence type="ECO:0000256" key="6">
    <source>
        <dbReference type="SAM" id="Phobius"/>
    </source>
</evidence>
<gene>
    <name evidence="8" type="ORF">HQ393_16615</name>
</gene>
<organism evidence="8 9">
    <name type="scientific">Chitinibacter bivalviorum</name>
    <dbReference type="NCBI Taxonomy" id="2739434"/>
    <lineage>
        <taxon>Bacteria</taxon>
        <taxon>Pseudomonadati</taxon>
        <taxon>Pseudomonadota</taxon>
        <taxon>Betaproteobacteria</taxon>
        <taxon>Neisseriales</taxon>
        <taxon>Chitinibacteraceae</taxon>
        <taxon>Chitinibacter</taxon>
    </lineage>
</organism>
<feature type="transmembrane region" description="Helical" evidence="6">
    <location>
        <begin position="64"/>
        <end position="87"/>
    </location>
</feature>
<dbReference type="InterPro" id="IPR010432">
    <property type="entry name" value="RDD"/>
</dbReference>
<dbReference type="KEGG" id="chiz:HQ393_16615"/>
<dbReference type="PANTHER" id="PTHR36115:SF10">
    <property type="entry name" value="RDD DOMAIN-CONTAINING PROTEIN"/>
    <property type="match status" value="1"/>
</dbReference>
<dbReference type="Pfam" id="PF06271">
    <property type="entry name" value="RDD"/>
    <property type="match status" value="1"/>
</dbReference>
<evidence type="ECO:0000259" key="7">
    <source>
        <dbReference type="Pfam" id="PF06271"/>
    </source>
</evidence>
<dbReference type="EMBL" id="CP058627">
    <property type="protein sequence ID" value="QLG89736.1"/>
    <property type="molecule type" value="Genomic_DNA"/>
</dbReference>
<feature type="transmembrane region" description="Helical" evidence="6">
    <location>
        <begin position="108"/>
        <end position="136"/>
    </location>
</feature>
<evidence type="ECO:0000256" key="1">
    <source>
        <dbReference type="ARBA" id="ARBA00004651"/>
    </source>
</evidence>
<evidence type="ECO:0000256" key="2">
    <source>
        <dbReference type="ARBA" id="ARBA00022475"/>
    </source>
</evidence>
<feature type="domain" description="RDD" evidence="7">
    <location>
        <begin position="18"/>
        <end position="173"/>
    </location>
</feature>
<proteinExistence type="predicted"/>
<protein>
    <submittedName>
        <fullName evidence="8">RDD family protein</fullName>
    </submittedName>
</protein>
<evidence type="ECO:0000313" key="9">
    <source>
        <dbReference type="Proteomes" id="UP000509597"/>
    </source>
</evidence>
<keyword evidence="3 6" id="KW-0812">Transmembrane</keyword>
<evidence type="ECO:0000256" key="5">
    <source>
        <dbReference type="ARBA" id="ARBA00023136"/>
    </source>
</evidence>
<dbReference type="Proteomes" id="UP000509597">
    <property type="component" value="Chromosome"/>
</dbReference>